<name>A0A5J5IXJ5_9MICO</name>
<sequence>MTTSDDAARVARRTRQLLVSLATVALACAAVIAVSAVLAPRPVEELIWGTVAPVLTVLLIAAIGIGVWRFGQNES</sequence>
<feature type="transmembrane region" description="Helical" evidence="1">
    <location>
        <begin position="17"/>
        <end position="40"/>
    </location>
</feature>
<keyword evidence="3" id="KW-1185">Reference proteome</keyword>
<keyword evidence="1" id="KW-1133">Transmembrane helix</keyword>
<keyword evidence="1" id="KW-0472">Membrane</keyword>
<gene>
    <name evidence="2" type="ORF">F6B43_14595</name>
</gene>
<comment type="caution">
    <text evidence="2">The sequence shown here is derived from an EMBL/GenBank/DDBJ whole genome shotgun (WGS) entry which is preliminary data.</text>
</comment>
<proteinExistence type="predicted"/>
<evidence type="ECO:0000256" key="1">
    <source>
        <dbReference type="SAM" id="Phobius"/>
    </source>
</evidence>
<dbReference type="EMBL" id="VYSA01000003">
    <property type="protein sequence ID" value="KAA9106382.1"/>
    <property type="molecule type" value="Genomic_DNA"/>
</dbReference>
<dbReference type="Proteomes" id="UP000325827">
    <property type="component" value="Unassembled WGS sequence"/>
</dbReference>
<accession>A0A5J5IXJ5</accession>
<dbReference type="RefSeq" id="WP_150449723.1">
    <property type="nucleotide sequence ID" value="NZ_VYSA01000003.1"/>
</dbReference>
<protein>
    <submittedName>
        <fullName evidence="2">Uncharacterized protein</fullName>
    </submittedName>
</protein>
<dbReference type="AlphaFoldDB" id="A0A5J5IXJ5"/>
<organism evidence="2 3">
    <name type="scientific">Microbacterium rhizomatis</name>
    <dbReference type="NCBI Taxonomy" id="1631477"/>
    <lineage>
        <taxon>Bacteria</taxon>
        <taxon>Bacillati</taxon>
        <taxon>Actinomycetota</taxon>
        <taxon>Actinomycetes</taxon>
        <taxon>Micrococcales</taxon>
        <taxon>Microbacteriaceae</taxon>
        <taxon>Microbacterium</taxon>
    </lineage>
</organism>
<evidence type="ECO:0000313" key="2">
    <source>
        <dbReference type="EMBL" id="KAA9106382.1"/>
    </source>
</evidence>
<reference evidence="3" key="1">
    <citation type="submission" date="2019-09" db="EMBL/GenBank/DDBJ databases">
        <title>Mumia zhuanghuii sp. nov. isolated from the intestinal contents of plateau pika (Ochotona curzoniae) in the Qinghai-Tibet plateau of China.</title>
        <authorList>
            <person name="Tian Z."/>
        </authorList>
    </citation>
    <scope>NUCLEOTIDE SEQUENCE [LARGE SCALE GENOMIC DNA]</scope>
    <source>
        <strain evidence="3">JCM 30598</strain>
    </source>
</reference>
<feature type="transmembrane region" description="Helical" evidence="1">
    <location>
        <begin position="46"/>
        <end position="68"/>
    </location>
</feature>
<keyword evidence="1" id="KW-0812">Transmembrane</keyword>
<evidence type="ECO:0000313" key="3">
    <source>
        <dbReference type="Proteomes" id="UP000325827"/>
    </source>
</evidence>